<keyword evidence="1" id="KW-0472">Membrane</keyword>
<dbReference type="AlphaFoldDB" id="A0A6I4RJJ1"/>
<dbReference type="RefSeq" id="WP_154608628.1">
    <property type="nucleotide sequence ID" value="NZ_CP072115.1"/>
</dbReference>
<reference evidence="3 5" key="1">
    <citation type="submission" date="2019-10" db="EMBL/GenBank/DDBJ databases">
        <title>Streptococcis sp, isolated from the respiratory tract of Marmot.</title>
        <authorList>
            <person name="Zhang G."/>
        </authorList>
    </citation>
    <scope>NUCLEOTIDE SEQUENCE [LARGE SCALE GENOMIC DNA]</scope>
    <source>
        <strain evidence="3">Zg-70</strain>
        <strain evidence="5">zg-70</strain>
    </source>
</reference>
<reference evidence="2 4" key="2">
    <citation type="submission" date="2019-11" db="EMBL/GenBank/DDBJ databases">
        <title>Streptococcis sp. isolated from the respiratory tract of Marmot.</title>
        <authorList>
            <person name="Zhang G."/>
        </authorList>
    </citation>
    <scope>NUCLEOTIDE SEQUENCE [LARGE SCALE GENOMIC DNA]</scope>
    <source>
        <strain evidence="2">Zg-86</strain>
        <strain evidence="4">zg-86</strain>
    </source>
</reference>
<evidence type="ECO:0000313" key="2">
    <source>
        <dbReference type="EMBL" id="MTB64666.1"/>
    </source>
</evidence>
<feature type="transmembrane region" description="Helical" evidence="1">
    <location>
        <begin position="199"/>
        <end position="220"/>
    </location>
</feature>
<feature type="transmembrane region" description="Helical" evidence="1">
    <location>
        <begin position="226"/>
        <end position="249"/>
    </location>
</feature>
<proteinExistence type="predicted"/>
<dbReference type="Proteomes" id="UP000435423">
    <property type="component" value="Unassembled WGS sequence"/>
</dbReference>
<feature type="transmembrane region" description="Helical" evidence="1">
    <location>
        <begin position="47"/>
        <end position="66"/>
    </location>
</feature>
<feature type="transmembrane region" description="Helical" evidence="1">
    <location>
        <begin position="123"/>
        <end position="140"/>
    </location>
</feature>
<name>A0A6I4RJJ1_9STRE</name>
<dbReference type="EMBL" id="WUBJ01000007">
    <property type="protein sequence ID" value="MWV56601.1"/>
    <property type="molecule type" value="Genomic_DNA"/>
</dbReference>
<sequence length="306" mass="36618">MTKKTLFNASFEESLNLEDDQASSEFIKKNLAETQEKEKYRGTFKSYVWLVLLTILCIFGPNWLLYKGSHYIWGHTETNLLQPATHNFLPKWLFLALGTSWLVIILIGKKFYQQFILIYRGQFHLFVTYFLWLLIEWNLFCLTAFYMTLGFLGVSSFFLANVYVGYFIIKSRSKDLLNLMYRKVREASQKRNVVFGKSVNRLMSLLGLLSLFWFCIKSFIHFKMEVGSWLAILVFLLFWFFVNSAMIVYESYVVLPFMLRGFYRLKYPEEYREWEGKSLEEWYGKKYLKKHKDLYQTDKVEEKGHV</sequence>
<accession>A0A6I4RJJ1</accession>
<organism evidence="3 5">
    <name type="scientific">Streptococcus zhangguiae</name>
    <dbReference type="NCBI Taxonomy" id="2664091"/>
    <lineage>
        <taxon>Bacteria</taxon>
        <taxon>Bacillati</taxon>
        <taxon>Bacillota</taxon>
        <taxon>Bacilli</taxon>
        <taxon>Lactobacillales</taxon>
        <taxon>Streptococcaceae</taxon>
        <taxon>Streptococcus</taxon>
    </lineage>
</organism>
<feature type="transmembrane region" description="Helical" evidence="1">
    <location>
        <begin position="92"/>
        <end position="111"/>
    </location>
</feature>
<evidence type="ECO:0000313" key="3">
    <source>
        <dbReference type="EMBL" id="MWV56601.1"/>
    </source>
</evidence>
<comment type="caution">
    <text evidence="3">The sequence shown here is derived from an EMBL/GenBank/DDBJ whole genome shotgun (WGS) entry which is preliminary data.</text>
</comment>
<keyword evidence="1" id="KW-1133">Transmembrane helix</keyword>
<evidence type="ECO:0000313" key="4">
    <source>
        <dbReference type="Proteomes" id="UP000435060"/>
    </source>
</evidence>
<dbReference type="Proteomes" id="UP000435060">
    <property type="component" value="Unassembled WGS sequence"/>
</dbReference>
<protein>
    <submittedName>
        <fullName evidence="3">Uncharacterized protein</fullName>
    </submittedName>
</protein>
<dbReference type="EMBL" id="WLCG01000008">
    <property type="protein sequence ID" value="MTB64666.1"/>
    <property type="molecule type" value="Genomic_DNA"/>
</dbReference>
<evidence type="ECO:0000256" key="1">
    <source>
        <dbReference type="SAM" id="Phobius"/>
    </source>
</evidence>
<gene>
    <name evidence="2" type="ORF">GGG87_06620</name>
    <name evidence="3" type="ORF">GGH11_06405</name>
</gene>
<keyword evidence="4" id="KW-1185">Reference proteome</keyword>
<feature type="transmembrane region" description="Helical" evidence="1">
    <location>
        <begin position="146"/>
        <end position="169"/>
    </location>
</feature>
<keyword evidence="1" id="KW-0812">Transmembrane</keyword>
<evidence type="ECO:0000313" key="5">
    <source>
        <dbReference type="Proteomes" id="UP000435423"/>
    </source>
</evidence>